<dbReference type="InterPro" id="IPR011006">
    <property type="entry name" value="CheY-like_superfamily"/>
</dbReference>
<evidence type="ECO:0000256" key="1">
    <source>
        <dbReference type="PROSITE-ProRule" id="PRU00169"/>
    </source>
</evidence>
<dbReference type="EMBL" id="JBHSGW010000003">
    <property type="protein sequence ID" value="MFC4739393.1"/>
    <property type="molecule type" value="Genomic_DNA"/>
</dbReference>
<dbReference type="PROSITE" id="PS50110">
    <property type="entry name" value="RESPONSE_REGULATORY"/>
    <property type="match status" value="1"/>
</dbReference>
<organism evidence="3 4">
    <name type="scientific">Flavobacterium ponti</name>
    <dbReference type="NCBI Taxonomy" id="665133"/>
    <lineage>
        <taxon>Bacteria</taxon>
        <taxon>Pseudomonadati</taxon>
        <taxon>Bacteroidota</taxon>
        <taxon>Flavobacteriia</taxon>
        <taxon>Flavobacteriales</taxon>
        <taxon>Flavobacteriaceae</taxon>
        <taxon>Flavobacterium</taxon>
    </lineage>
</organism>
<feature type="domain" description="Response regulatory" evidence="2">
    <location>
        <begin position="4"/>
        <end position="134"/>
    </location>
</feature>
<dbReference type="Gene3D" id="3.40.50.2300">
    <property type="match status" value="1"/>
</dbReference>
<evidence type="ECO:0000313" key="4">
    <source>
        <dbReference type="Proteomes" id="UP001595885"/>
    </source>
</evidence>
<reference evidence="4" key="1">
    <citation type="journal article" date="2019" name="Int. J. Syst. Evol. Microbiol.">
        <title>The Global Catalogue of Microorganisms (GCM) 10K type strain sequencing project: providing services to taxonomists for standard genome sequencing and annotation.</title>
        <authorList>
            <consortium name="The Broad Institute Genomics Platform"/>
            <consortium name="The Broad Institute Genome Sequencing Center for Infectious Disease"/>
            <person name="Wu L."/>
            <person name="Ma J."/>
        </authorList>
    </citation>
    <scope>NUCLEOTIDE SEQUENCE [LARGE SCALE GENOMIC DNA]</scope>
    <source>
        <strain evidence="4">CCUG 50349</strain>
    </source>
</reference>
<dbReference type="RefSeq" id="WP_379738778.1">
    <property type="nucleotide sequence ID" value="NZ_JBHSGW010000003.1"/>
</dbReference>
<accession>A0ABV9P1A9</accession>
<keyword evidence="4" id="KW-1185">Reference proteome</keyword>
<dbReference type="Pfam" id="PF00072">
    <property type="entry name" value="Response_reg"/>
    <property type="match status" value="1"/>
</dbReference>
<sequence length="220" mass="25249">MAFKILMVDDHPTQLEGYKVVLEFNNQGLEIEPTLANSCEEAYHIITDKTNPIKFDMVFLDRSLPPYHDKKINSGEDLALLVQEQLPNSKIMMLTSHAEAFILYNIVKKINPNGLLVKSDFSGDELLNAFEKVVNNQKYHSETVIKSIKELLSREDYLDTINREIITLLAQGIRTKSMPEYINLSHSAIEKRKVQIKDYFCIDKGSDEDIIKEARKLGFI</sequence>
<dbReference type="Proteomes" id="UP001595885">
    <property type="component" value="Unassembled WGS sequence"/>
</dbReference>
<protein>
    <submittedName>
        <fullName evidence="3">Response regulator</fullName>
    </submittedName>
</protein>
<keyword evidence="1" id="KW-0597">Phosphoprotein</keyword>
<dbReference type="InterPro" id="IPR001789">
    <property type="entry name" value="Sig_transdc_resp-reg_receiver"/>
</dbReference>
<name>A0ABV9P1A9_9FLAO</name>
<dbReference type="CDD" id="cd00156">
    <property type="entry name" value="REC"/>
    <property type="match status" value="1"/>
</dbReference>
<gene>
    <name evidence="3" type="ORF">ACFO3U_05250</name>
</gene>
<proteinExistence type="predicted"/>
<dbReference type="SUPFAM" id="SSF52172">
    <property type="entry name" value="CheY-like"/>
    <property type="match status" value="1"/>
</dbReference>
<feature type="modified residue" description="4-aspartylphosphate" evidence="1">
    <location>
        <position position="61"/>
    </location>
</feature>
<comment type="caution">
    <text evidence="3">The sequence shown here is derived from an EMBL/GenBank/DDBJ whole genome shotgun (WGS) entry which is preliminary data.</text>
</comment>
<evidence type="ECO:0000313" key="3">
    <source>
        <dbReference type="EMBL" id="MFC4739393.1"/>
    </source>
</evidence>
<evidence type="ECO:0000259" key="2">
    <source>
        <dbReference type="PROSITE" id="PS50110"/>
    </source>
</evidence>